<dbReference type="VEuPathDB" id="ToxoDB:EAH_00034040"/>
<feature type="compositionally biased region" description="Polar residues" evidence="1">
    <location>
        <begin position="151"/>
        <end position="161"/>
    </location>
</feature>
<accession>U6GEA0</accession>
<feature type="compositionally biased region" description="Low complexity" evidence="1">
    <location>
        <begin position="49"/>
        <end position="58"/>
    </location>
</feature>
<dbReference type="RefSeq" id="XP_013251292.1">
    <property type="nucleotide sequence ID" value="XM_013395838.1"/>
</dbReference>
<proteinExistence type="predicted"/>
<dbReference type="OrthoDB" id="348496at2759"/>
<gene>
    <name evidence="2" type="ORF">EAH_00034040</name>
</gene>
<sequence length="447" mass="49008">MRSRGLHTRLRQLSVNDGIHHESGVCGSEPGGETSEEISEQSTDGITVSLSSATSTTQRRTREELQVGTHPPGAVADSAPSIVISSAPAANPAVFPIPVLFGPLPSTQPQLVVVQQPTTLLVPGSAETRSFLVLSNPIQTLLVFAQPTPTATSVPANTVETSLPHPPAGPGSAEREAAEALLQLSAGREAGERPEEEHQPSTSSHALQSVVVTLSQNPFSASAGAGVIGVQSGGLGYPVSAEESFLCQHTFCRLPLVKIGRNVRQLQPYAALCVAYATVQPLRLLKQARSLLAKPIITAKELESLTFISEQLCAYIVYDKFDLSTFRIVRIAEFLCLRFLLMDVIVSVLQLLGQQPEGHWWEQVIDKVPHTYPGQDKPLRQLRVKHFFWKMLLQDVSRALQVLKAGRRPSNRDLVKLKRMIFCSKMAPRKFRYGAFDVWRRDDERFC</sequence>
<evidence type="ECO:0000256" key="1">
    <source>
        <dbReference type="SAM" id="MobiDB-lite"/>
    </source>
</evidence>
<name>U6GEA0_EIMAC</name>
<dbReference type="EMBL" id="HG670875">
    <property type="protein sequence ID" value="CDI78485.1"/>
    <property type="molecule type" value="Genomic_DNA"/>
</dbReference>
<dbReference type="GeneID" id="25271474"/>
<evidence type="ECO:0000313" key="2">
    <source>
        <dbReference type="EMBL" id="CDI78485.1"/>
    </source>
</evidence>
<feature type="region of interest" description="Disordered" evidence="1">
    <location>
        <begin position="151"/>
        <end position="176"/>
    </location>
</feature>
<evidence type="ECO:0000313" key="3">
    <source>
        <dbReference type="Proteomes" id="UP000018050"/>
    </source>
</evidence>
<organism evidence="2 3">
    <name type="scientific">Eimeria acervulina</name>
    <name type="common">Coccidian parasite</name>
    <dbReference type="NCBI Taxonomy" id="5801"/>
    <lineage>
        <taxon>Eukaryota</taxon>
        <taxon>Sar</taxon>
        <taxon>Alveolata</taxon>
        <taxon>Apicomplexa</taxon>
        <taxon>Conoidasida</taxon>
        <taxon>Coccidia</taxon>
        <taxon>Eucoccidiorida</taxon>
        <taxon>Eimeriorina</taxon>
        <taxon>Eimeriidae</taxon>
        <taxon>Eimeria</taxon>
    </lineage>
</organism>
<dbReference type="AlphaFoldDB" id="U6GEA0"/>
<keyword evidence="3" id="KW-1185">Reference proteome</keyword>
<dbReference type="Proteomes" id="UP000018050">
    <property type="component" value="Unassembled WGS sequence"/>
</dbReference>
<reference evidence="2" key="1">
    <citation type="submission" date="2013-10" db="EMBL/GenBank/DDBJ databases">
        <title>Genomic analysis of the causative agents of coccidiosis in chickens.</title>
        <authorList>
            <person name="Reid A.J."/>
            <person name="Blake D."/>
            <person name="Billington K."/>
            <person name="Browne H."/>
            <person name="Dunn M."/>
            <person name="Hung S."/>
            <person name="Kawahara F."/>
            <person name="Miranda-Saavedra D."/>
            <person name="Mourier T."/>
            <person name="Nagra H."/>
            <person name="Otto T.D."/>
            <person name="Rawlings N."/>
            <person name="Sanchez A."/>
            <person name="Sanders M."/>
            <person name="Subramaniam C."/>
            <person name="Tay Y."/>
            <person name="Dear P."/>
            <person name="Doerig C."/>
            <person name="Gruber A."/>
            <person name="Parkinson J."/>
            <person name="Shirley M."/>
            <person name="Wan K.L."/>
            <person name="Berriman M."/>
            <person name="Tomley F."/>
            <person name="Pain A."/>
        </authorList>
    </citation>
    <scope>NUCLEOTIDE SEQUENCE</scope>
    <source>
        <strain evidence="2">Houghton</strain>
    </source>
</reference>
<protein>
    <submittedName>
        <fullName evidence="2">Uncharacterized protein</fullName>
    </submittedName>
</protein>
<reference evidence="2" key="2">
    <citation type="submission" date="2013-10" db="EMBL/GenBank/DDBJ databases">
        <authorList>
            <person name="Aslett M."/>
        </authorList>
    </citation>
    <scope>NUCLEOTIDE SEQUENCE</scope>
    <source>
        <strain evidence="2">Houghton</strain>
    </source>
</reference>
<dbReference type="OMA" id="CIAHDET"/>
<feature type="region of interest" description="Disordered" evidence="1">
    <location>
        <begin position="16"/>
        <end position="74"/>
    </location>
</feature>